<dbReference type="InterPro" id="IPR029018">
    <property type="entry name" value="Hex-like_dom2"/>
</dbReference>
<evidence type="ECO:0000256" key="5">
    <source>
        <dbReference type="ARBA" id="ARBA00023157"/>
    </source>
</evidence>
<keyword evidence="2" id="KW-0732">Signal</keyword>
<feature type="domain" description="Beta-hexosaminidase eukaryotic type N-terminal" evidence="8">
    <location>
        <begin position="32"/>
        <end position="149"/>
    </location>
</feature>
<dbReference type="GO" id="GO:0030203">
    <property type="term" value="P:glycosaminoglycan metabolic process"/>
    <property type="evidence" value="ECO:0007669"/>
    <property type="project" value="TreeGrafter"/>
</dbReference>
<dbReference type="AlphaFoldDB" id="A0A8C5GAT6"/>
<dbReference type="SUPFAM" id="SSF55545">
    <property type="entry name" value="beta-N-acetylhexosaminidase-like domain"/>
    <property type="match status" value="1"/>
</dbReference>
<dbReference type="InterPro" id="IPR025705">
    <property type="entry name" value="Beta_hexosaminidase_sua/sub"/>
</dbReference>
<feature type="region of interest" description="Disordered" evidence="7">
    <location>
        <begin position="235"/>
        <end position="278"/>
    </location>
</feature>
<sequence>FPMKCFRSGHLKMKQWHELKRNKLGPRLVDGVWPLPQTWSSSAGRVPLDPQNFYLVHGGKSAAQQGCSVLDVAFKRYFSLLFPDYNSALRFRQGTLFTVEVTVSQDDCEGYPNQDSSERYSLNVKGQLASLTADTVWGALRGLETFSQLVYQDDYNTYFVNETEIEDFPRFPFRGILLDTSRHYLPLQDIFKTLSHTFPNLSSQVSLGAYHPLTHIYTQSDVKAVISYFDSPGHTQSWGKGRVQRSHEDQYSLKPGVDWPSGIPNTAPVGPSAQSGPV</sequence>
<dbReference type="Proteomes" id="UP000694680">
    <property type="component" value="Chromosome 6"/>
</dbReference>
<dbReference type="GO" id="GO:0016020">
    <property type="term" value="C:membrane"/>
    <property type="evidence" value="ECO:0007669"/>
    <property type="project" value="TreeGrafter"/>
</dbReference>
<dbReference type="PANTHER" id="PTHR22600">
    <property type="entry name" value="BETA-HEXOSAMINIDASE"/>
    <property type="match status" value="1"/>
</dbReference>
<dbReference type="PRINTS" id="PR00738">
    <property type="entry name" value="GLHYDRLASE20"/>
</dbReference>
<organism evidence="9 10">
    <name type="scientific">Gouania willdenowi</name>
    <name type="common">Blunt-snouted clingfish</name>
    <name type="synonym">Lepadogaster willdenowi</name>
    <dbReference type="NCBI Taxonomy" id="441366"/>
    <lineage>
        <taxon>Eukaryota</taxon>
        <taxon>Metazoa</taxon>
        <taxon>Chordata</taxon>
        <taxon>Craniata</taxon>
        <taxon>Vertebrata</taxon>
        <taxon>Euteleostomi</taxon>
        <taxon>Actinopterygii</taxon>
        <taxon>Neopterygii</taxon>
        <taxon>Teleostei</taxon>
        <taxon>Neoteleostei</taxon>
        <taxon>Acanthomorphata</taxon>
        <taxon>Ovalentaria</taxon>
        <taxon>Blenniimorphae</taxon>
        <taxon>Blenniiformes</taxon>
        <taxon>Gobiesocoidei</taxon>
        <taxon>Gobiesocidae</taxon>
        <taxon>Gobiesocinae</taxon>
        <taxon>Gouania</taxon>
    </lineage>
</organism>
<dbReference type="InterPro" id="IPR029019">
    <property type="entry name" value="HEX_eukaryotic_N"/>
</dbReference>
<evidence type="ECO:0000313" key="9">
    <source>
        <dbReference type="Ensembl" id="ENSGWIP00000027453.1"/>
    </source>
</evidence>
<dbReference type="GO" id="GO:0005764">
    <property type="term" value="C:lysosome"/>
    <property type="evidence" value="ECO:0007669"/>
    <property type="project" value="UniProtKB-SubCell"/>
</dbReference>
<evidence type="ECO:0000256" key="1">
    <source>
        <dbReference type="ARBA" id="ARBA00004371"/>
    </source>
</evidence>
<dbReference type="GO" id="GO:0005975">
    <property type="term" value="P:carbohydrate metabolic process"/>
    <property type="evidence" value="ECO:0007669"/>
    <property type="project" value="InterPro"/>
</dbReference>
<dbReference type="Gene3D" id="3.30.379.10">
    <property type="entry name" value="Chitobiase/beta-hexosaminidase domain 2-like"/>
    <property type="match status" value="1"/>
</dbReference>
<accession>A0A8C5GAT6</accession>
<keyword evidence="4" id="KW-0443">Lipid metabolism</keyword>
<evidence type="ECO:0000256" key="3">
    <source>
        <dbReference type="ARBA" id="ARBA00022801"/>
    </source>
</evidence>
<evidence type="ECO:0000256" key="6">
    <source>
        <dbReference type="ARBA" id="ARBA00023228"/>
    </source>
</evidence>
<evidence type="ECO:0000313" key="10">
    <source>
        <dbReference type="Proteomes" id="UP000694680"/>
    </source>
</evidence>
<evidence type="ECO:0000256" key="7">
    <source>
        <dbReference type="SAM" id="MobiDB-lite"/>
    </source>
</evidence>
<dbReference type="Pfam" id="PF14845">
    <property type="entry name" value="Glycohydro_20b2"/>
    <property type="match status" value="1"/>
</dbReference>
<dbReference type="InterPro" id="IPR017853">
    <property type="entry name" value="GH"/>
</dbReference>
<dbReference type="GO" id="GO:0004563">
    <property type="term" value="F:beta-N-acetylhexosaminidase activity"/>
    <property type="evidence" value="ECO:0007669"/>
    <property type="project" value="InterPro"/>
</dbReference>
<dbReference type="GO" id="GO:0006689">
    <property type="term" value="P:ganglioside catabolic process"/>
    <property type="evidence" value="ECO:0007669"/>
    <property type="project" value="TreeGrafter"/>
</dbReference>
<dbReference type="Ensembl" id="ENSGWIT00000029960.1">
    <property type="protein sequence ID" value="ENSGWIP00000027453.1"/>
    <property type="gene ID" value="ENSGWIG00000014370.1"/>
</dbReference>
<keyword evidence="10" id="KW-1185">Reference proteome</keyword>
<protein>
    <submittedName>
        <fullName evidence="9">Hexosaminidase A (alpha polypeptide)</fullName>
    </submittedName>
</protein>
<keyword evidence="6" id="KW-0458">Lysosome</keyword>
<dbReference type="SUPFAM" id="SSF51445">
    <property type="entry name" value="(Trans)glycosidases"/>
    <property type="match status" value="1"/>
</dbReference>
<comment type="subcellular location">
    <subcellularLocation>
        <location evidence="1">Lysosome</location>
    </subcellularLocation>
</comment>
<dbReference type="PANTHER" id="PTHR22600:SF39">
    <property type="entry name" value="BETA-HEXOSAMINIDASE SUBUNIT ALPHA"/>
    <property type="match status" value="1"/>
</dbReference>
<keyword evidence="5" id="KW-1015">Disulfide bond</keyword>
<dbReference type="Gene3D" id="3.20.20.80">
    <property type="entry name" value="Glycosidases"/>
    <property type="match status" value="1"/>
</dbReference>
<keyword evidence="3" id="KW-0378">Hydrolase</keyword>
<reference evidence="9" key="3">
    <citation type="submission" date="2025-09" db="UniProtKB">
        <authorList>
            <consortium name="Ensembl"/>
        </authorList>
    </citation>
    <scope>IDENTIFICATION</scope>
</reference>
<evidence type="ECO:0000256" key="4">
    <source>
        <dbReference type="ARBA" id="ARBA00023098"/>
    </source>
</evidence>
<name>A0A8C5GAT6_GOUWI</name>
<reference evidence="9" key="2">
    <citation type="submission" date="2025-08" db="UniProtKB">
        <authorList>
            <consortium name="Ensembl"/>
        </authorList>
    </citation>
    <scope>IDENTIFICATION</scope>
</reference>
<evidence type="ECO:0000256" key="2">
    <source>
        <dbReference type="ARBA" id="ARBA00022729"/>
    </source>
</evidence>
<proteinExistence type="predicted"/>
<evidence type="ECO:0000259" key="8">
    <source>
        <dbReference type="Pfam" id="PF14845"/>
    </source>
</evidence>
<reference evidence="9" key="1">
    <citation type="submission" date="2020-06" db="EMBL/GenBank/DDBJ databases">
        <authorList>
            <consortium name="Wellcome Sanger Institute Data Sharing"/>
        </authorList>
    </citation>
    <scope>NUCLEOTIDE SEQUENCE [LARGE SCALE GENOMIC DNA]</scope>
</reference>